<accession>A0ABY0HCB1</accession>
<comment type="caution">
    <text evidence="2">The sequence shown here is derived from an EMBL/GenBank/DDBJ whole genome shotgun (WGS) entry which is preliminary data.</text>
</comment>
<name>A0ABY0HCB1_9PEZI</name>
<evidence type="ECO:0000313" key="2">
    <source>
        <dbReference type="EMBL" id="RYO88063.1"/>
    </source>
</evidence>
<proteinExistence type="predicted"/>
<feature type="region of interest" description="Disordered" evidence="1">
    <location>
        <begin position="1"/>
        <end position="31"/>
    </location>
</feature>
<evidence type="ECO:0000256" key="1">
    <source>
        <dbReference type="SAM" id="MobiDB-lite"/>
    </source>
</evidence>
<evidence type="ECO:0000313" key="3">
    <source>
        <dbReference type="Proteomes" id="UP000294003"/>
    </source>
</evidence>
<reference evidence="2 3" key="1">
    <citation type="submission" date="2018-06" db="EMBL/GenBank/DDBJ databases">
        <title>Complete Genomes of Monosporascus.</title>
        <authorList>
            <person name="Robinson A.J."/>
            <person name="Natvig D.O."/>
        </authorList>
    </citation>
    <scope>NUCLEOTIDE SEQUENCE [LARGE SCALE GENOMIC DNA]</scope>
    <source>
        <strain evidence="2 3">CBS 609.92</strain>
    </source>
</reference>
<dbReference type="Proteomes" id="UP000294003">
    <property type="component" value="Unassembled WGS sequence"/>
</dbReference>
<gene>
    <name evidence="2" type="ORF">DL762_003948</name>
</gene>
<organism evidence="2 3">
    <name type="scientific">Monosporascus cannonballus</name>
    <dbReference type="NCBI Taxonomy" id="155416"/>
    <lineage>
        <taxon>Eukaryota</taxon>
        <taxon>Fungi</taxon>
        <taxon>Dikarya</taxon>
        <taxon>Ascomycota</taxon>
        <taxon>Pezizomycotina</taxon>
        <taxon>Sordariomycetes</taxon>
        <taxon>Xylariomycetidae</taxon>
        <taxon>Xylariales</taxon>
        <taxon>Xylariales incertae sedis</taxon>
        <taxon>Monosporascus</taxon>
    </lineage>
</organism>
<keyword evidence="3" id="KW-1185">Reference proteome</keyword>
<sequence>MSHAPGGADEPAATPGLTPSSRAPDGELDAIHQTCGFRRYHQAKSVYDDDGEEDDISSGASGGLSNYVIELGEHDLNSLGELKQMLQQPQQHEHHKQQQASTPIACSFTDASAPCPTIWARATDEGCPPPASVLPPQPQSPLFALHGDMVTPRTWLQHRIDRQNEEIANRPAAVTVAAPAARANHHQQRQPKHEPPKTSKAAFLGHVPAGCEVSTHMHQRNPILEKEHLISYGKDAAANGLKWDASSCFMVRFASNSIYSHNSIATPVPVARLRISMLLATVEATALERYALRPVDA</sequence>
<dbReference type="EMBL" id="QJNS01000092">
    <property type="protein sequence ID" value="RYO88063.1"/>
    <property type="molecule type" value="Genomic_DNA"/>
</dbReference>
<protein>
    <submittedName>
        <fullName evidence="2">Uncharacterized protein</fullName>
    </submittedName>
</protein>